<feature type="transmembrane region" description="Helical" evidence="7">
    <location>
        <begin position="91"/>
        <end position="108"/>
    </location>
</feature>
<evidence type="ECO:0000313" key="9">
    <source>
        <dbReference type="Proteomes" id="UP000296079"/>
    </source>
</evidence>
<dbReference type="PANTHER" id="PTHR30250">
    <property type="entry name" value="PST FAMILY PREDICTED COLANIC ACID TRANSPORTER"/>
    <property type="match status" value="1"/>
</dbReference>
<feature type="transmembrane region" description="Helical" evidence="7">
    <location>
        <begin position="473"/>
        <end position="488"/>
    </location>
</feature>
<evidence type="ECO:0000313" key="8">
    <source>
        <dbReference type="EMBL" id="QCC02784.1"/>
    </source>
</evidence>
<feature type="region of interest" description="Disordered" evidence="6">
    <location>
        <begin position="1"/>
        <end position="20"/>
    </location>
</feature>
<keyword evidence="3 7" id="KW-0812">Transmembrane</keyword>
<evidence type="ECO:0000256" key="3">
    <source>
        <dbReference type="ARBA" id="ARBA00022692"/>
    </source>
</evidence>
<protein>
    <submittedName>
        <fullName evidence="8">Lipopolysaccharide biosynthesis protein</fullName>
    </submittedName>
</protein>
<evidence type="ECO:0000256" key="7">
    <source>
        <dbReference type="SAM" id="Phobius"/>
    </source>
</evidence>
<dbReference type="GO" id="GO:0005886">
    <property type="term" value="C:plasma membrane"/>
    <property type="evidence" value="ECO:0007669"/>
    <property type="project" value="UniProtKB-SubCell"/>
</dbReference>
<keyword evidence="5 7" id="KW-0472">Membrane</keyword>
<feature type="transmembrane region" description="Helical" evidence="7">
    <location>
        <begin position="437"/>
        <end position="461"/>
    </location>
</feature>
<keyword evidence="4 7" id="KW-1133">Transmembrane helix</keyword>
<gene>
    <name evidence="8" type="ORF">E6A55_19260</name>
</gene>
<evidence type="ECO:0000256" key="2">
    <source>
        <dbReference type="ARBA" id="ARBA00022475"/>
    </source>
</evidence>
<comment type="subcellular location">
    <subcellularLocation>
        <location evidence="1">Cell membrane</location>
        <topology evidence="1">Multi-pass membrane protein</topology>
    </subcellularLocation>
</comment>
<feature type="transmembrane region" description="Helical" evidence="7">
    <location>
        <begin position="301"/>
        <end position="324"/>
    </location>
</feature>
<name>A0AAE6DHQ9_CUPNH</name>
<feature type="transmembrane region" description="Helical" evidence="7">
    <location>
        <begin position="494"/>
        <end position="511"/>
    </location>
</feature>
<feature type="transmembrane region" description="Helical" evidence="7">
    <location>
        <begin position="345"/>
        <end position="364"/>
    </location>
</feature>
<evidence type="ECO:0000256" key="4">
    <source>
        <dbReference type="ARBA" id="ARBA00022989"/>
    </source>
</evidence>
<evidence type="ECO:0000256" key="6">
    <source>
        <dbReference type="SAM" id="MobiDB-lite"/>
    </source>
</evidence>
<accession>A0AAE6DHQ9</accession>
<sequence>MGAAGVEPADASLPRHDEPAGHLFGDSPTCHVPAGASFALNKQTLATEPNAAAKPRVGRSVGLLVGGQATAQILTLAAAPILTRLYAPQDFGAAAVFTALLAFFGVVACLRYDLSIALPANDRDAENLVVLCLLCVASTTALCGLGVLWFGDALILALNWSIDTNVLWLLPFGVASAGLYTVIERWMVRMQYFGQLAQTRLLRSLIGNLVQLGGHGLGVLALMGGTVIGNGTGGLFFLIREVRRRQGRNIRLVRIIALARRYKDFPLYSTWTAVFNVAGLHLVPLIFSALFGAAVVGHFAFALRMVSAPITLIGAAIGSVFFAQAPAARRAGRLPEVAEELRRKLANAGVPALVLLICAGPDLFGTVFGERWRMAGHYARWMAPWIYFQFQFSPLSCLPDVMELQKLELTAQFSTFAVRLATLAACYGFSVPADQSIAAFSVVSALAYLWMLALFMSRVGVGLRAMVAHDTKRILIFCALALPSLLLYSGAPDWRSLACAIYFLALSALWLRRALRAPHAGTGRA</sequence>
<feature type="transmembrane region" description="Helical" evidence="7">
    <location>
        <begin position="270"/>
        <end position="295"/>
    </location>
</feature>
<dbReference type="PANTHER" id="PTHR30250:SF28">
    <property type="entry name" value="POLYSACCHARIDE BIOSYNTHESIS PROTEIN"/>
    <property type="match status" value="1"/>
</dbReference>
<organism evidence="8 9">
    <name type="scientific">Cupriavidus necator (strain ATCC 17699 / DSM 428 / KCTC 22496 / NCIMB 10442 / H16 / Stanier 337)</name>
    <name type="common">Ralstonia eutropha</name>
    <dbReference type="NCBI Taxonomy" id="381666"/>
    <lineage>
        <taxon>Bacteria</taxon>
        <taxon>Pseudomonadati</taxon>
        <taxon>Pseudomonadota</taxon>
        <taxon>Betaproteobacteria</taxon>
        <taxon>Burkholderiales</taxon>
        <taxon>Burkholderiaceae</taxon>
        <taxon>Cupriavidus</taxon>
    </lineage>
</organism>
<proteinExistence type="predicted"/>
<dbReference type="EMBL" id="CP039288">
    <property type="protein sequence ID" value="QCC02784.1"/>
    <property type="molecule type" value="Genomic_DNA"/>
</dbReference>
<evidence type="ECO:0000256" key="5">
    <source>
        <dbReference type="ARBA" id="ARBA00023136"/>
    </source>
</evidence>
<keyword evidence="2" id="KW-1003">Cell membrane</keyword>
<dbReference type="Proteomes" id="UP000296079">
    <property type="component" value="Chromosome 2"/>
</dbReference>
<feature type="transmembrane region" description="Helical" evidence="7">
    <location>
        <begin position="128"/>
        <end position="150"/>
    </location>
</feature>
<dbReference type="Pfam" id="PF13440">
    <property type="entry name" value="Polysacc_synt_3"/>
    <property type="match status" value="1"/>
</dbReference>
<dbReference type="AlphaFoldDB" id="A0AAE6DHQ9"/>
<reference evidence="8 9" key="1">
    <citation type="submission" date="2019-04" db="EMBL/GenBank/DDBJ databases">
        <title>Long-read de novo sequencing of Cupriavidus necator H16.</title>
        <authorList>
            <person name="Little G.T."/>
            <person name="Ehsaan M."/>
            <person name="Arenas-Lopez C."/>
            <person name="Jawed K."/>
            <person name="Winzer K."/>
            <person name="Kovacs K."/>
            <person name="Malys N."/>
            <person name="Minton N.P."/>
        </authorList>
    </citation>
    <scope>NUCLEOTIDE SEQUENCE [LARGE SCALE GENOMIC DNA]</scope>
    <source>
        <strain evidence="8 9">H16</strain>
    </source>
</reference>
<evidence type="ECO:0000256" key="1">
    <source>
        <dbReference type="ARBA" id="ARBA00004651"/>
    </source>
</evidence>
<feature type="transmembrane region" description="Helical" evidence="7">
    <location>
        <begin position="217"/>
        <end position="239"/>
    </location>
</feature>
<dbReference type="InterPro" id="IPR050833">
    <property type="entry name" value="Poly_Biosynth_Transport"/>
</dbReference>